<gene>
    <name evidence="3" type="ORF">ACFOFO_22990</name>
</gene>
<reference evidence="4" key="1">
    <citation type="journal article" date="2019" name="Int. J. Syst. Evol. Microbiol.">
        <title>The Global Catalogue of Microorganisms (GCM) 10K type strain sequencing project: providing services to taxonomists for standard genome sequencing and annotation.</title>
        <authorList>
            <consortium name="The Broad Institute Genomics Platform"/>
            <consortium name="The Broad Institute Genome Sequencing Center for Infectious Disease"/>
            <person name="Wu L."/>
            <person name="Ma J."/>
        </authorList>
    </citation>
    <scope>NUCLEOTIDE SEQUENCE [LARGE SCALE GENOMIC DNA]</scope>
    <source>
        <strain evidence="4">KCTC 42986</strain>
    </source>
</reference>
<dbReference type="EMBL" id="JBHRTP010000089">
    <property type="protein sequence ID" value="MFC3110783.1"/>
    <property type="molecule type" value="Genomic_DNA"/>
</dbReference>
<feature type="transmembrane region" description="Helical" evidence="2">
    <location>
        <begin position="94"/>
        <end position="115"/>
    </location>
</feature>
<evidence type="ECO:0000256" key="1">
    <source>
        <dbReference type="SAM" id="MobiDB-lite"/>
    </source>
</evidence>
<dbReference type="RefSeq" id="WP_390323900.1">
    <property type="nucleotide sequence ID" value="NZ_JBHRTP010000089.1"/>
</dbReference>
<feature type="compositionally biased region" description="Low complexity" evidence="1">
    <location>
        <begin position="1"/>
        <end position="21"/>
    </location>
</feature>
<dbReference type="Pfam" id="PF06210">
    <property type="entry name" value="DUF1003"/>
    <property type="match status" value="1"/>
</dbReference>
<organism evidence="3 4">
    <name type="scientific">Undibacterium arcticum</name>
    <dbReference type="NCBI Taxonomy" id="1762892"/>
    <lineage>
        <taxon>Bacteria</taxon>
        <taxon>Pseudomonadati</taxon>
        <taxon>Pseudomonadota</taxon>
        <taxon>Betaproteobacteria</taxon>
        <taxon>Burkholderiales</taxon>
        <taxon>Oxalobacteraceae</taxon>
        <taxon>Undibacterium</taxon>
    </lineage>
</organism>
<keyword evidence="4" id="KW-1185">Reference proteome</keyword>
<keyword evidence="2" id="KW-0472">Membrane</keyword>
<evidence type="ECO:0000313" key="3">
    <source>
        <dbReference type="EMBL" id="MFC3110783.1"/>
    </source>
</evidence>
<evidence type="ECO:0000313" key="4">
    <source>
        <dbReference type="Proteomes" id="UP001595530"/>
    </source>
</evidence>
<feature type="transmembrane region" description="Helical" evidence="2">
    <location>
        <begin position="63"/>
        <end position="82"/>
    </location>
</feature>
<feature type="region of interest" description="Disordered" evidence="1">
    <location>
        <begin position="1"/>
        <end position="24"/>
    </location>
</feature>
<proteinExistence type="predicted"/>
<dbReference type="Proteomes" id="UP001595530">
    <property type="component" value="Unassembled WGS sequence"/>
</dbReference>
<keyword evidence="2" id="KW-0812">Transmembrane</keyword>
<comment type="caution">
    <text evidence="3">The sequence shown here is derived from an EMBL/GenBank/DDBJ whole genome shotgun (WGS) entry which is preliminary data.</text>
</comment>
<evidence type="ECO:0000256" key="2">
    <source>
        <dbReference type="SAM" id="Phobius"/>
    </source>
</evidence>
<name>A0ABV7F6R4_9BURK</name>
<sequence length="204" mass="22873">MNTKTPPSTAAPADTPAQSSARDLDPIGQNIESILAFYLDEEQHITRSQRTLETISGSLGRPLYLGAIVLFVVLWILANVWLHQLGFATVDPPPFPWLQGIVGLGAFLTMIVVLIKQNRLAKLEERRTYLELQVNLLTEQKTTKLINLIEELRRDLPIKDRHDPEATAYQQPTDPKSVLAALDERLATGERAPDLTENKKKESE</sequence>
<accession>A0ABV7F6R4</accession>
<dbReference type="InterPro" id="IPR010406">
    <property type="entry name" value="DUF1003"/>
</dbReference>
<protein>
    <submittedName>
        <fullName evidence="3">DUF1003 domain-containing protein</fullName>
    </submittedName>
</protein>
<keyword evidence="2" id="KW-1133">Transmembrane helix</keyword>